<gene>
    <name evidence="8" type="ORF">QBZ16_005243</name>
</gene>
<comment type="caution">
    <text evidence="8">The sequence shown here is derived from an EMBL/GenBank/DDBJ whole genome shotgun (WGS) entry which is preliminary data.</text>
</comment>
<dbReference type="EMBL" id="JASFZW010000008">
    <property type="protein sequence ID" value="KAK2077015.1"/>
    <property type="molecule type" value="Genomic_DNA"/>
</dbReference>
<dbReference type="Gene3D" id="3.40.630.30">
    <property type="match status" value="1"/>
</dbReference>
<reference evidence="8" key="1">
    <citation type="submission" date="2021-01" db="EMBL/GenBank/DDBJ databases">
        <authorList>
            <person name="Eckstrom K.M.E."/>
        </authorList>
    </citation>
    <scope>NUCLEOTIDE SEQUENCE</scope>
    <source>
        <strain evidence="8">UVCC 0001</strain>
    </source>
</reference>
<dbReference type="GO" id="GO:0016747">
    <property type="term" value="F:acyltransferase activity, transferring groups other than amino-acyl groups"/>
    <property type="evidence" value="ECO:0007669"/>
    <property type="project" value="InterPro"/>
</dbReference>
<proteinExistence type="inferred from homology"/>
<dbReference type="PROSITE" id="PS00183">
    <property type="entry name" value="UBC_1"/>
    <property type="match status" value="1"/>
</dbReference>
<feature type="domain" description="N-acetyltransferase" evidence="7">
    <location>
        <begin position="231"/>
        <end position="374"/>
    </location>
</feature>
<dbReference type="InterPro" id="IPR016135">
    <property type="entry name" value="UBQ-conjugating_enzyme/RWD"/>
</dbReference>
<protein>
    <submittedName>
        <fullName evidence="8">Uncharacterized protein</fullName>
    </submittedName>
</protein>
<dbReference type="InterPro" id="IPR050113">
    <property type="entry name" value="Ub_conjugating_enzyme"/>
</dbReference>
<evidence type="ECO:0000256" key="2">
    <source>
        <dbReference type="ARBA" id="ARBA00022786"/>
    </source>
</evidence>
<keyword evidence="4" id="KW-0067">ATP-binding</keyword>
<keyword evidence="4" id="KW-0547">Nucleotide-binding</keyword>
<evidence type="ECO:0000313" key="9">
    <source>
        <dbReference type="Proteomes" id="UP001255856"/>
    </source>
</evidence>
<evidence type="ECO:0000256" key="3">
    <source>
        <dbReference type="PROSITE-ProRule" id="PRU10133"/>
    </source>
</evidence>
<evidence type="ECO:0000259" key="7">
    <source>
        <dbReference type="PROSITE" id="PS51186"/>
    </source>
</evidence>
<dbReference type="Proteomes" id="UP001255856">
    <property type="component" value="Unassembled WGS sequence"/>
</dbReference>
<dbReference type="InterPro" id="IPR023313">
    <property type="entry name" value="UBQ-conjugating_AS"/>
</dbReference>
<dbReference type="PROSITE" id="PS51186">
    <property type="entry name" value="GNAT"/>
    <property type="match status" value="1"/>
</dbReference>
<dbReference type="PROSITE" id="PS50127">
    <property type="entry name" value="UBC_2"/>
    <property type="match status" value="1"/>
</dbReference>
<organism evidence="8 9">
    <name type="scientific">Prototheca wickerhamii</name>
    <dbReference type="NCBI Taxonomy" id="3111"/>
    <lineage>
        <taxon>Eukaryota</taxon>
        <taxon>Viridiplantae</taxon>
        <taxon>Chlorophyta</taxon>
        <taxon>core chlorophytes</taxon>
        <taxon>Trebouxiophyceae</taxon>
        <taxon>Chlorellales</taxon>
        <taxon>Chlorellaceae</taxon>
        <taxon>Prototheca</taxon>
    </lineage>
</organism>
<feature type="region of interest" description="Disordered" evidence="5">
    <location>
        <begin position="145"/>
        <end position="171"/>
    </location>
</feature>
<dbReference type="InterPro" id="IPR016181">
    <property type="entry name" value="Acyl_CoA_acyltransferase"/>
</dbReference>
<dbReference type="SUPFAM" id="SSF54495">
    <property type="entry name" value="UBC-like"/>
    <property type="match status" value="1"/>
</dbReference>
<dbReference type="SUPFAM" id="SSF55729">
    <property type="entry name" value="Acyl-CoA N-acyltransferases (Nat)"/>
    <property type="match status" value="1"/>
</dbReference>
<feature type="active site" description="Glycyl thioester intermediate" evidence="3">
    <location>
        <position position="77"/>
    </location>
</feature>
<dbReference type="CDD" id="cd23804">
    <property type="entry name" value="UBCc_UBE2S"/>
    <property type="match status" value="1"/>
</dbReference>
<dbReference type="Pfam" id="PF00179">
    <property type="entry name" value="UQ_con"/>
    <property type="match status" value="1"/>
</dbReference>
<dbReference type="PANTHER" id="PTHR24067">
    <property type="entry name" value="UBIQUITIN-CONJUGATING ENZYME E2"/>
    <property type="match status" value="1"/>
</dbReference>
<comment type="similarity">
    <text evidence="4">Belongs to the ubiquitin-conjugating enzyme family.</text>
</comment>
<dbReference type="GO" id="GO:0005524">
    <property type="term" value="F:ATP binding"/>
    <property type="evidence" value="ECO:0007669"/>
    <property type="project" value="UniProtKB-UniRule"/>
</dbReference>
<dbReference type="AlphaFoldDB" id="A0AAD9II51"/>
<feature type="domain" description="UBC core" evidence="6">
    <location>
        <begin position="1"/>
        <end position="139"/>
    </location>
</feature>
<keyword evidence="1" id="KW-0808">Transferase</keyword>
<evidence type="ECO:0000256" key="5">
    <source>
        <dbReference type="SAM" id="MobiDB-lite"/>
    </source>
</evidence>
<dbReference type="Gene3D" id="3.10.110.10">
    <property type="entry name" value="Ubiquitin Conjugating Enzyme"/>
    <property type="match status" value="1"/>
</dbReference>
<evidence type="ECO:0000259" key="6">
    <source>
        <dbReference type="PROSITE" id="PS50127"/>
    </source>
</evidence>
<dbReference type="InterPro" id="IPR000182">
    <property type="entry name" value="GNAT_dom"/>
</dbReference>
<name>A0AAD9II51_PROWI</name>
<evidence type="ECO:0000256" key="1">
    <source>
        <dbReference type="ARBA" id="ARBA00022679"/>
    </source>
</evidence>
<sequence>MSLSPAAITKLLKEFKQLQQEPIDGVKVTVPPLGTPFEGGLFKMKLIFSPEFPTVPPKGYFLTKIFHPNVSATGEICVNTLKRDWSPDLGLRHILTVIRCLLVEPNPESALNEEAGRLLLEGFDEFAKKARLFTTIHAKRSLPLSGAGANARSGTEPESGAASQRAPSPRGVKSGVTIVTFVAHEDEARTKRAFRVVAKAMDDPITSWLAAEDARFEFPLAAARLIRSSHPQLIIVAPEDLSGVAIVADSADPQTQPSEEASQAFARCAASDRAQEAGELFPRMDALKDKYIEETGINLLHVHMLGVEVPGKGLGSRLLQRVQGMAASRGAGVWLEASSPASQRMYARAGFQTVHEFRLTPEAPCLFLMAWHAA</sequence>
<keyword evidence="2 4" id="KW-0833">Ubl conjugation pathway</keyword>
<dbReference type="SMART" id="SM00212">
    <property type="entry name" value="UBCc"/>
    <property type="match status" value="1"/>
</dbReference>
<evidence type="ECO:0000313" key="8">
    <source>
        <dbReference type="EMBL" id="KAK2077015.1"/>
    </source>
</evidence>
<keyword evidence="9" id="KW-1185">Reference proteome</keyword>
<evidence type="ECO:0000256" key="4">
    <source>
        <dbReference type="RuleBase" id="RU362109"/>
    </source>
</evidence>
<accession>A0AAD9II51</accession>
<dbReference type="InterPro" id="IPR000608">
    <property type="entry name" value="UBC"/>
</dbReference>